<name>A0A1U8BPR4_NELNU</name>
<proteinExistence type="inferred from homology"/>
<dbReference type="CDD" id="cd03185">
    <property type="entry name" value="GST_C_Tau"/>
    <property type="match status" value="1"/>
</dbReference>
<dbReference type="InterPro" id="IPR010987">
    <property type="entry name" value="Glutathione-S-Trfase_C-like"/>
</dbReference>
<dbReference type="EC" id="2.5.1.18" evidence="1"/>
<dbReference type="SFLD" id="SFLDG00358">
    <property type="entry name" value="Main_(cytGST)"/>
    <property type="match status" value="1"/>
</dbReference>
<dbReference type="PANTHER" id="PTHR11260:SF676">
    <property type="entry name" value="GLUTATHIONE S-TRANSFERASE U8"/>
    <property type="match status" value="1"/>
</dbReference>
<dbReference type="OrthoDB" id="4951845at2759"/>
<dbReference type="Pfam" id="PF02798">
    <property type="entry name" value="GST_N"/>
    <property type="match status" value="1"/>
</dbReference>
<dbReference type="GO" id="GO:0005737">
    <property type="term" value="C:cytoplasm"/>
    <property type="evidence" value="ECO:0000318"/>
    <property type="project" value="GO_Central"/>
</dbReference>
<dbReference type="InterPro" id="IPR036249">
    <property type="entry name" value="Thioredoxin-like_sf"/>
</dbReference>
<reference evidence="6" key="1">
    <citation type="submission" date="2025-08" db="UniProtKB">
        <authorList>
            <consortium name="RefSeq"/>
        </authorList>
    </citation>
    <scope>IDENTIFICATION</scope>
</reference>
<dbReference type="GO" id="GO:0006749">
    <property type="term" value="P:glutathione metabolic process"/>
    <property type="evidence" value="ECO:0000318"/>
    <property type="project" value="GO_Central"/>
</dbReference>
<dbReference type="InterPro" id="IPR040079">
    <property type="entry name" value="Glutathione_S-Trfase"/>
</dbReference>
<evidence type="ECO:0000256" key="2">
    <source>
        <dbReference type="ARBA" id="ARBA00022679"/>
    </source>
</evidence>
<dbReference type="FunFam" id="1.20.1050.10:FF:000012">
    <property type="entry name" value="Tau class glutathione S-transferase"/>
    <property type="match status" value="1"/>
</dbReference>
<dbReference type="InterPro" id="IPR036282">
    <property type="entry name" value="Glutathione-S-Trfase_C_sf"/>
</dbReference>
<comment type="catalytic activity">
    <reaction evidence="3">
        <text>RX + glutathione = an S-substituted glutathione + a halide anion + H(+)</text>
        <dbReference type="Rhea" id="RHEA:16437"/>
        <dbReference type="ChEBI" id="CHEBI:15378"/>
        <dbReference type="ChEBI" id="CHEBI:16042"/>
        <dbReference type="ChEBI" id="CHEBI:17792"/>
        <dbReference type="ChEBI" id="CHEBI:57925"/>
        <dbReference type="ChEBI" id="CHEBI:90779"/>
        <dbReference type="EC" id="2.5.1.18"/>
    </reaction>
</comment>
<evidence type="ECO:0000256" key="4">
    <source>
        <dbReference type="RuleBase" id="RU003494"/>
    </source>
</evidence>
<dbReference type="AlphaFoldDB" id="A0A1U8BPR4"/>
<gene>
    <name evidence="6" type="primary">LOC104613429</name>
</gene>
<dbReference type="SUPFAM" id="SSF52833">
    <property type="entry name" value="Thioredoxin-like"/>
    <property type="match status" value="1"/>
</dbReference>
<dbReference type="SUPFAM" id="SSF47616">
    <property type="entry name" value="GST C-terminal domain-like"/>
    <property type="match status" value="1"/>
</dbReference>
<accession>A0A1U8BPR4</accession>
<protein>
    <recommendedName>
        <fullName evidence="1">glutathione transferase</fullName>
        <ecNumber evidence="1">2.5.1.18</ecNumber>
    </recommendedName>
</protein>
<dbReference type="PROSITE" id="PS50405">
    <property type="entry name" value="GST_CTER"/>
    <property type="match status" value="1"/>
</dbReference>
<evidence type="ECO:0000313" key="6">
    <source>
        <dbReference type="RefSeq" id="XP_010279541.1"/>
    </source>
</evidence>
<dbReference type="eggNOG" id="KOG0406">
    <property type="taxonomic scope" value="Eukaryota"/>
</dbReference>
<evidence type="ECO:0000256" key="1">
    <source>
        <dbReference type="ARBA" id="ARBA00012452"/>
    </source>
</evidence>
<dbReference type="InterPro" id="IPR045073">
    <property type="entry name" value="Omega/Tau-like"/>
</dbReference>
<dbReference type="Gene3D" id="3.40.30.10">
    <property type="entry name" value="Glutaredoxin"/>
    <property type="match status" value="1"/>
</dbReference>
<dbReference type="InterPro" id="IPR004046">
    <property type="entry name" value="GST_C"/>
</dbReference>
<dbReference type="GeneID" id="104613429"/>
<dbReference type="GO" id="GO:0004364">
    <property type="term" value="F:glutathione transferase activity"/>
    <property type="evidence" value="ECO:0000318"/>
    <property type="project" value="GO_Central"/>
</dbReference>
<dbReference type="Gene3D" id="1.20.1050.10">
    <property type="match status" value="1"/>
</dbReference>
<dbReference type="SFLD" id="SFLDS00019">
    <property type="entry name" value="Glutathione_Transferase_(cytos"/>
    <property type="match status" value="1"/>
</dbReference>
<dbReference type="Proteomes" id="UP000189703">
    <property type="component" value="Unplaced"/>
</dbReference>
<evidence type="ECO:0000313" key="5">
    <source>
        <dbReference type="Proteomes" id="UP000189703"/>
    </source>
</evidence>
<comment type="similarity">
    <text evidence="4">Belongs to the GST superfamily.</text>
</comment>
<dbReference type="SFLD" id="SFLDG01152">
    <property type="entry name" value="Main.3:_Omega-_and_Tau-like"/>
    <property type="match status" value="1"/>
</dbReference>
<keyword evidence="5" id="KW-1185">Reference proteome</keyword>
<dbReference type="FunCoup" id="A0A1U8BPR4">
    <property type="interactions" value="218"/>
</dbReference>
<evidence type="ECO:0000256" key="3">
    <source>
        <dbReference type="ARBA" id="ARBA00047960"/>
    </source>
</evidence>
<dbReference type="RefSeq" id="XP_010279541.1">
    <property type="nucleotide sequence ID" value="XM_010281239.2"/>
</dbReference>
<dbReference type="Pfam" id="PF00043">
    <property type="entry name" value="GST_C"/>
    <property type="match status" value="1"/>
</dbReference>
<dbReference type="PANTHER" id="PTHR11260">
    <property type="entry name" value="GLUTATHIONE S-TRANSFERASE, GST, SUPERFAMILY, GST DOMAIN CONTAINING"/>
    <property type="match status" value="1"/>
</dbReference>
<dbReference type="PROSITE" id="PS50404">
    <property type="entry name" value="GST_NTER"/>
    <property type="match status" value="1"/>
</dbReference>
<dbReference type="InterPro" id="IPR045074">
    <property type="entry name" value="GST_C_Tau"/>
</dbReference>
<dbReference type="FunFam" id="3.40.30.10:FF:000014">
    <property type="entry name" value="Tau class glutathione S-transferase"/>
    <property type="match status" value="1"/>
</dbReference>
<organism evidence="5 6">
    <name type="scientific">Nelumbo nucifera</name>
    <name type="common">Sacred lotus</name>
    <dbReference type="NCBI Taxonomy" id="4432"/>
    <lineage>
        <taxon>Eukaryota</taxon>
        <taxon>Viridiplantae</taxon>
        <taxon>Streptophyta</taxon>
        <taxon>Embryophyta</taxon>
        <taxon>Tracheophyta</taxon>
        <taxon>Spermatophyta</taxon>
        <taxon>Magnoliopsida</taxon>
        <taxon>Proteales</taxon>
        <taxon>Nelumbonaceae</taxon>
        <taxon>Nelumbo</taxon>
    </lineage>
</organism>
<sequence length="227" mass="26440">MTEEVKLIGAWVSPVSLRVELALKLKGVKYEYIDEDLSNKSPLLLKYNPIHKKVPVLLHNGKPIAESAVILEYIDETWKGYQLLPEDPYERAVTRFWVKFIDEKCIEAIWKACWIEERKQEKAIEEAKETLKILENELKKGRKFFAGDNIGFVDIAAIFIAFWVGVLQEVVGISLMDEEKFPVLHKWIEEFINCDVVGENLPPRDKLFAYYQGHKETIYAIASRFYK</sequence>
<dbReference type="InterPro" id="IPR004045">
    <property type="entry name" value="Glutathione_S-Trfase_N"/>
</dbReference>
<dbReference type="CDD" id="cd03058">
    <property type="entry name" value="GST_N_Tau"/>
    <property type="match status" value="1"/>
</dbReference>
<keyword evidence="2" id="KW-0808">Transferase</keyword>